<dbReference type="RefSeq" id="WP_394825679.1">
    <property type="nucleotide sequence ID" value="NZ_CP089984.1"/>
</dbReference>
<reference evidence="1 2" key="1">
    <citation type="submission" date="2021-12" db="EMBL/GenBank/DDBJ databases">
        <title>Discovery of the Pendulisporaceae a myxobacterial family with distinct sporulation behavior and unique specialized metabolism.</title>
        <authorList>
            <person name="Garcia R."/>
            <person name="Popoff A."/>
            <person name="Bader C.D."/>
            <person name="Loehr J."/>
            <person name="Walesch S."/>
            <person name="Walt C."/>
            <person name="Boldt J."/>
            <person name="Bunk B."/>
            <person name="Haeckl F.J.F.P.J."/>
            <person name="Gunesch A.P."/>
            <person name="Birkelbach J."/>
            <person name="Nuebel U."/>
            <person name="Pietschmann T."/>
            <person name="Bach T."/>
            <person name="Mueller R."/>
        </authorList>
    </citation>
    <scope>NUCLEOTIDE SEQUENCE [LARGE SCALE GENOMIC DNA]</scope>
    <source>
        <strain evidence="1 2">MSr11954</strain>
    </source>
</reference>
<sequence length="120" mass="12900">MTGFAAMVHYNTAEIAPELVTKNSANIAPKLQELKAGLEATLSTKYMSGGFAPSNVPPEYHIQWGVSWNEVPDNKLLNLKPALVEAVGDVFQPKTSGQLVGNPDAAFHTDVSGGDYGWRL</sequence>
<name>A0ABZ2M3Z2_9BACT</name>
<gene>
    <name evidence="1" type="ORF">LZC94_01985</name>
</gene>
<evidence type="ECO:0000313" key="1">
    <source>
        <dbReference type="EMBL" id="WXB16050.1"/>
    </source>
</evidence>
<dbReference type="EMBL" id="CP089984">
    <property type="protein sequence ID" value="WXB16050.1"/>
    <property type="molecule type" value="Genomic_DNA"/>
</dbReference>
<evidence type="ECO:0000313" key="2">
    <source>
        <dbReference type="Proteomes" id="UP001370348"/>
    </source>
</evidence>
<proteinExistence type="predicted"/>
<accession>A0ABZ2M3Z2</accession>
<protein>
    <submittedName>
        <fullName evidence="1">Uncharacterized protein</fullName>
    </submittedName>
</protein>
<organism evidence="1 2">
    <name type="scientific">Pendulispora albinea</name>
    <dbReference type="NCBI Taxonomy" id="2741071"/>
    <lineage>
        <taxon>Bacteria</taxon>
        <taxon>Pseudomonadati</taxon>
        <taxon>Myxococcota</taxon>
        <taxon>Myxococcia</taxon>
        <taxon>Myxococcales</taxon>
        <taxon>Sorangiineae</taxon>
        <taxon>Pendulisporaceae</taxon>
        <taxon>Pendulispora</taxon>
    </lineage>
</organism>
<dbReference type="Proteomes" id="UP001370348">
    <property type="component" value="Chromosome"/>
</dbReference>
<keyword evidence="2" id="KW-1185">Reference proteome</keyword>